<dbReference type="EMBL" id="JAGTXB010000032">
    <property type="protein sequence ID" value="MBS0032315.1"/>
    <property type="molecule type" value="Genomic_DNA"/>
</dbReference>
<keyword evidence="1" id="KW-1133">Transmembrane helix</keyword>
<keyword evidence="3" id="KW-1185">Reference proteome</keyword>
<evidence type="ECO:0000256" key="1">
    <source>
        <dbReference type="SAM" id="Phobius"/>
    </source>
</evidence>
<reference evidence="2 3" key="1">
    <citation type="submission" date="2021-04" db="EMBL/GenBank/DDBJ databases">
        <title>Chitinophaga sp. nov., isolated from the rhizosphere soil.</title>
        <authorList>
            <person name="He S."/>
        </authorList>
    </citation>
    <scope>NUCLEOTIDE SEQUENCE [LARGE SCALE GENOMIC DNA]</scope>
    <source>
        <strain evidence="2 3">2R12</strain>
    </source>
</reference>
<name>A0ABS5JAS4_9BACT</name>
<dbReference type="Proteomes" id="UP000676386">
    <property type="component" value="Unassembled WGS sequence"/>
</dbReference>
<gene>
    <name evidence="2" type="ORF">KE626_33595</name>
</gene>
<feature type="transmembrane region" description="Helical" evidence="1">
    <location>
        <begin position="37"/>
        <end position="60"/>
    </location>
</feature>
<sequence length="216" mass="24744">MKIISAILYFLSHHPGWSFPLLMIFFGLLWSWRKKTIYGLLVLLAPIANIFLAHMLNAWFLNKFGVKGTAVITQSEQTNSTLNDQYIYDYDVLVKTADGKDVLTGFSTMSAAIYPVRNSILIPNVDEPFLVKYIPGYEKNIVILSDESNYGIARKIMENQQEVQKAWIQYKASPQNKSFKDEYLQVLKKYVADSNNASEPDVINNYKTIIQQLEAE</sequence>
<feature type="transmembrane region" description="Helical" evidence="1">
    <location>
        <begin position="6"/>
        <end position="30"/>
    </location>
</feature>
<evidence type="ECO:0000313" key="2">
    <source>
        <dbReference type="EMBL" id="MBS0032315.1"/>
    </source>
</evidence>
<comment type="caution">
    <text evidence="2">The sequence shown here is derived from an EMBL/GenBank/DDBJ whole genome shotgun (WGS) entry which is preliminary data.</text>
</comment>
<keyword evidence="1" id="KW-0812">Transmembrane</keyword>
<accession>A0ABS5JAS4</accession>
<evidence type="ECO:0000313" key="3">
    <source>
        <dbReference type="Proteomes" id="UP000676386"/>
    </source>
</evidence>
<dbReference type="RefSeq" id="WP_211977472.1">
    <property type="nucleotide sequence ID" value="NZ_CBFHAM010000059.1"/>
</dbReference>
<organism evidence="2 3">
    <name type="scientific">Chitinophaga hostae</name>
    <dbReference type="NCBI Taxonomy" id="2831022"/>
    <lineage>
        <taxon>Bacteria</taxon>
        <taxon>Pseudomonadati</taxon>
        <taxon>Bacteroidota</taxon>
        <taxon>Chitinophagia</taxon>
        <taxon>Chitinophagales</taxon>
        <taxon>Chitinophagaceae</taxon>
        <taxon>Chitinophaga</taxon>
    </lineage>
</organism>
<keyword evidence="1" id="KW-0472">Membrane</keyword>
<proteinExistence type="predicted"/>
<protein>
    <submittedName>
        <fullName evidence="2">Uncharacterized protein</fullName>
    </submittedName>
</protein>